<gene>
    <name evidence="2" type="ORF">KCG49_04120</name>
</gene>
<dbReference type="Proteomes" id="UP001138894">
    <property type="component" value="Unassembled WGS sequence"/>
</dbReference>
<keyword evidence="1" id="KW-0175">Coiled coil</keyword>
<dbReference type="EMBL" id="JAGSPD010000003">
    <property type="protein sequence ID" value="MBV7268379.1"/>
    <property type="molecule type" value="Genomic_DNA"/>
</dbReference>
<sequence>MDQGKTAKDSAKLVKVTEKTFGNWIEKYGWKKLRDAKENSRDQRIDNIKNVIDGITEDRQATRTRLNELKADLKTYLNTKDDDAVEITREMITEARKEIVGYDDAISKWNKTLENFDKERTVSLSNYLYVMDEVFKDMQMVDTDLYLKTLDFQEQHITKASLKLG</sequence>
<protein>
    <submittedName>
        <fullName evidence="2">Uncharacterized protein</fullName>
    </submittedName>
</protein>
<keyword evidence="3" id="KW-1185">Reference proteome</keyword>
<dbReference type="AlphaFoldDB" id="A0A9X1F6Z2"/>
<dbReference type="RefSeq" id="WP_218544934.1">
    <property type="nucleotide sequence ID" value="NZ_JAGSPD010000003.1"/>
</dbReference>
<evidence type="ECO:0000313" key="2">
    <source>
        <dbReference type="EMBL" id="MBV7268379.1"/>
    </source>
</evidence>
<proteinExistence type="predicted"/>
<accession>A0A9X1F6Z2</accession>
<name>A0A9X1F6Z2_9FLAO</name>
<reference evidence="2" key="1">
    <citation type="submission" date="2021-04" db="EMBL/GenBank/DDBJ databases">
        <authorList>
            <person name="Pira H."/>
            <person name="Risdian C."/>
            <person name="Wink J."/>
        </authorList>
    </citation>
    <scope>NUCLEOTIDE SEQUENCE</scope>
    <source>
        <strain evidence="2">WHY3</strain>
    </source>
</reference>
<evidence type="ECO:0000256" key="1">
    <source>
        <dbReference type="SAM" id="Coils"/>
    </source>
</evidence>
<evidence type="ECO:0000313" key="3">
    <source>
        <dbReference type="Proteomes" id="UP001138894"/>
    </source>
</evidence>
<organism evidence="2 3">
    <name type="scientific">Winogradskyella luteola</name>
    <dbReference type="NCBI Taxonomy" id="2828330"/>
    <lineage>
        <taxon>Bacteria</taxon>
        <taxon>Pseudomonadati</taxon>
        <taxon>Bacteroidota</taxon>
        <taxon>Flavobacteriia</taxon>
        <taxon>Flavobacteriales</taxon>
        <taxon>Flavobacteriaceae</taxon>
        <taxon>Winogradskyella</taxon>
    </lineage>
</organism>
<comment type="caution">
    <text evidence="2">The sequence shown here is derived from an EMBL/GenBank/DDBJ whole genome shotgun (WGS) entry which is preliminary data.</text>
</comment>
<feature type="coiled-coil region" evidence="1">
    <location>
        <begin position="52"/>
        <end position="79"/>
    </location>
</feature>